<feature type="domain" description="DUF5641" evidence="2">
    <location>
        <begin position="25"/>
        <end position="85"/>
    </location>
</feature>
<accession>A0A498T1T2</accession>
<organism evidence="3 4">
    <name type="scientific">Acanthocheilonema viteae</name>
    <name type="common">Filarial nematode worm</name>
    <name type="synonym">Dipetalonema viteae</name>
    <dbReference type="NCBI Taxonomy" id="6277"/>
    <lineage>
        <taxon>Eukaryota</taxon>
        <taxon>Metazoa</taxon>
        <taxon>Ecdysozoa</taxon>
        <taxon>Nematoda</taxon>
        <taxon>Chromadorea</taxon>
        <taxon>Rhabditida</taxon>
        <taxon>Spirurina</taxon>
        <taxon>Spiruromorpha</taxon>
        <taxon>Filarioidea</taxon>
        <taxon>Onchocercidae</taxon>
        <taxon>Acanthocheilonema</taxon>
    </lineage>
</organism>
<evidence type="ECO:0000313" key="4">
    <source>
        <dbReference type="Proteomes" id="UP000276991"/>
    </source>
</evidence>
<evidence type="ECO:0000313" key="3">
    <source>
        <dbReference type="EMBL" id="VBB35226.1"/>
    </source>
</evidence>
<dbReference type="OrthoDB" id="5868911at2759"/>
<feature type="compositionally biased region" description="Polar residues" evidence="1">
    <location>
        <begin position="112"/>
        <end position="125"/>
    </location>
</feature>
<feature type="compositionally biased region" description="Basic and acidic residues" evidence="1">
    <location>
        <begin position="10"/>
        <end position="28"/>
    </location>
</feature>
<dbReference type="STRING" id="6277.A0A498T1T2"/>
<proteinExistence type="predicted"/>
<name>A0A498T1T2_ACAVI</name>
<feature type="region of interest" description="Disordered" evidence="1">
    <location>
        <begin position="90"/>
        <end position="137"/>
    </location>
</feature>
<feature type="non-terminal residue" evidence="3">
    <location>
        <position position="1"/>
    </location>
</feature>
<evidence type="ECO:0000259" key="2">
    <source>
        <dbReference type="Pfam" id="PF18701"/>
    </source>
</evidence>
<evidence type="ECO:0000256" key="1">
    <source>
        <dbReference type="SAM" id="MobiDB-lite"/>
    </source>
</evidence>
<feature type="region of interest" description="Disordered" evidence="1">
    <location>
        <begin position="1"/>
        <end position="28"/>
    </location>
</feature>
<dbReference type="AlphaFoldDB" id="A0A498T1T2"/>
<gene>
    <name evidence="3" type="ORF">NAV_LOCUS10017</name>
</gene>
<dbReference type="InterPro" id="IPR040676">
    <property type="entry name" value="DUF5641"/>
</dbReference>
<dbReference type="Proteomes" id="UP000276991">
    <property type="component" value="Unassembled WGS sequence"/>
</dbReference>
<dbReference type="EMBL" id="UPTC01005154">
    <property type="protein sequence ID" value="VBB35226.1"/>
    <property type="molecule type" value="Genomic_DNA"/>
</dbReference>
<sequence length="217" mass="24523">NVERIFGQSERPHTSEHKSPKNVESRTPVEGEIVLVNEQDAPRGTWKLAKIRELNVGGDSRVRSALIELARGNCLNRPVNLLCPLEIEQENETTSESTIPDKIENEEPTASRARNATRKQQCQQESRIKSSKSTSSLKKLSPMTMMTLILIQVVASENCTWITGIPFNLPEKWNCEETMELSATETKTSFLFKGEFKPKMASNCEFVDPLMMQGHHH</sequence>
<dbReference type="Pfam" id="PF18701">
    <property type="entry name" value="DUF5641"/>
    <property type="match status" value="1"/>
</dbReference>
<keyword evidence="4" id="KW-1185">Reference proteome</keyword>
<protein>
    <recommendedName>
        <fullName evidence="2">DUF5641 domain-containing protein</fullName>
    </recommendedName>
</protein>
<reference evidence="3" key="1">
    <citation type="submission" date="2018-08" db="EMBL/GenBank/DDBJ databases">
        <authorList>
            <person name="Laetsch R D."/>
            <person name="Stevens L."/>
            <person name="Kumar S."/>
            <person name="Blaxter L. M."/>
        </authorList>
    </citation>
    <scope>NUCLEOTIDE SEQUENCE [LARGE SCALE GENOMIC DNA]</scope>
</reference>